<dbReference type="EMBL" id="JANBUY010000159">
    <property type="protein sequence ID" value="KAJ2862603.1"/>
    <property type="molecule type" value="Genomic_DNA"/>
</dbReference>
<keyword evidence="4" id="KW-0238">DNA-binding</keyword>
<evidence type="ECO:0000313" key="6">
    <source>
        <dbReference type="EMBL" id="KAJ2862603.1"/>
    </source>
</evidence>
<dbReference type="Proteomes" id="UP001140074">
    <property type="component" value="Unassembled WGS sequence"/>
</dbReference>
<comment type="subcellular location">
    <subcellularLocation>
        <location evidence="1">Chromosome</location>
        <location evidence="1">Telomere</location>
    </subcellularLocation>
</comment>
<sequence>MSLDRIRGFGSGVDIATPNEFTQQLQRNSIQPIRSLVPNTLGTILCIVSNFTPAVKSSGTDHKLVVRVADPSLPHRETVTWITFRDLHSMPSIQSPGDILYLEDVKVQEFSGKTQLLSNYGTRWEVVSIDDDVEGLNPMFKYLRDWWLSQQSRGPSAQSVPSFVEPSENIRTKYLKKVSELDDSTRYVDLLIEVLHIRDAEPAPYIRSALRCLVTDYTENHLLHDVEISTPVRGKRLLWCTINNPDDIPGMPQLQPNHYYRLRGAKVTIDRFDGLTVMVERNDKFPKTKVVNEVTGGLPELKALLEGRKKYAGRLAHPRDIGSRPLLIDTTIPQQTRTASAPAPQPTRTVPAPLPPPAPFHSRPEFMNAETTLISDITGDQQTTGTRYHIRAQIVDVYPDSAEQACISSDIRVVLEVADNSGSCLVLCQGESAAEFIGLKSRNLGDTLTKLLPIWDAAEEEESAWLDLCVASILMPGPSADGRTPLVRCLVLAGGTLK</sequence>
<evidence type="ECO:0000256" key="2">
    <source>
        <dbReference type="ARBA" id="ARBA00022454"/>
    </source>
</evidence>
<comment type="caution">
    <text evidence="6">The sequence shown here is derived from an EMBL/GenBank/DDBJ whole genome shotgun (WGS) entry which is preliminary data.</text>
</comment>
<dbReference type="PANTHER" id="PTHR14513:SF0">
    <property type="entry name" value="PROTECTION OF TELOMERES PROTEIN 1"/>
    <property type="match status" value="1"/>
</dbReference>
<dbReference type="GO" id="GO:0016233">
    <property type="term" value="P:telomere capping"/>
    <property type="evidence" value="ECO:0007669"/>
    <property type="project" value="TreeGrafter"/>
</dbReference>
<dbReference type="InterPro" id="IPR011564">
    <property type="entry name" value="Telomer_end-bd_POT1/Cdc13"/>
</dbReference>
<reference evidence="6" key="1">
    <citation type="submission" date="2022-07" db="EMBL/GenBank/DDBJ databases">
        <title>Phylogenomic reconstructions and comparative analyses of Kickxellomycotina fungi.</title>
        <authorList>
            <person name="Reynolds N.K."/>
            <person name="Stajich J.E."/>
            <person name="Barry K."/>
            <person name="Grigoriev I.V."/>
            <person name="Crous P."/>
            <person name="Smith M.E."/>
        </authorList>
    </citation>
    <scope>NUCLEOTIDE SEQUENCE</scope>
    <source>
        <strain evidence="6">RSA 476</strain>
    </source>
</reference>
<dbReference type="GO" id="GO:0000783">
    <property type="term" value="C:nuclear telomere cap complex"/>
    <property type="evidence" value="ECO:0007669"/>
    <property type="project" value="TreeGrafter"/>
</dbReference>
<evidence type="ECO:0000259" key="5">
    <source>
        <dbReference type="SMART" id="SM00976"/>
    </source>
</evidence>
<evidence type="ECO:0000313" key="7">
    <source>
        <dbReference type="Proteomes" id="UP001140074"/>
    </source>
</evidence>
<dbReference type="SUPFAM" id="SSF50249">
    <property type="entry name" value="Nucleic acid-binding proteins"/>
    <property type="match status" value="1"/>
</dbReference>
<dbReference type="GO" id="GO:0032210">
    <property type="term" value="P:regulation of telomere maintenance via telomerase"/>
    <property type="evidence" value="ECO:0007669"/>
    <property type="project" value="TreeGrafter"/>
</dbReference>
<evidence type="ECO:0000256" key="1">
    <source>
        <dbReference type="ARBA" id="ARBA00004574"/>
    </source>
</evidence>
<organism evidence="6 7">
    <name type="scientific">Coemansia aciculifera</name>
    <dbReference type="NCBI Taxonomy" id="417176"/>
    <lineage>
        <taxon>Eukaryota</taxon>
        <taxon>Fungi</taxon>
        <taxon>Fungi incertae sedis</taxon>
        <taxon>Zoopagomycota</taxon>
        <taxon>Kickxellomycotina</taxon>
        <taxon>Kickxellomycetes</taxon>
        <taxon>Kickxellales</taxon>
        <taxon>Kickxellaceae</taxon>
        <taxon>Coemansia</taxon>
    </lineage>
</organism>
<dbReference type="AlphaFoldDB" id="A0A9W8M3U1"/>
<dbReference type="GO" id="GO:0098505">
    <property type="term" value="F:G-rich strand telomeric DNA binding"/>
    <property type="evidence" value="ECO:0007669"/>
    <property type="project" value="TreeGrafter"/>
</dbReference>
<dbReference type="Pfam" id="PF02765">
    <property type="entry name" value="POT1"/>
    <property type="match status" value="1"/>
</dbReference>
<dbReference type="Gene3D" id="2.40.50.140">
    <property type="entry name" value="Nucleic acid-binding proteins"/>
    <property type="match status" value="2"/>
</dbReference>
<feature type="domain" description="Telomeric single stranded DNA binding POT1/Cdc13" evidence="5">
    <location>
        <begin position="30"/>
        <end position="148"/>
    </location>
</feature>
<gene>
    <name evidence="6" type="ORF">GGH94_004160</name>
</gene>
<accession>A0A9W8M3U1</accession>
<dbReference type="SMART" id="SM00976">
    <property type="entry name" value="Telo_bind"/>
    <property type="match status" value="1"/>
</dbReference>
<name>A0A9W8M3U1_9FUNG</name>
<keyword evidence="7" id="KW-1185">Reference proteome</keyword>
<keyword evidence="3" id="KW-0779">Telomere</keyword>
<evidence type="ECO:0000256" key="4">
    <source>
        <dbReference type="ARBA" id="ARBA00023125"/>
    </source>
</evidence>
<proteinExistence type="predicted"/>
<dbReference type="InterPro" id="IPR028389">
    <property type="entry name" value="POT1"/>
</dbReference>
<keyword evidence="2" id="KW-0158">Chromosome</keyword>
<protein>
    <recommendedName>
        <fullName evidence="5">Telomeric single stranded DNA binding POT1/Cdc13 domain-containing protein</fullName>
    </recommendedName>
</protein>
<dbReference type="PANTHER" id="PTHR14513">
    <property type="entry name" value="PROTECTION OF TELOMERES 1"/>
    <property type="match status" value="1"/>
</dbReference>
<dbReference type="GO" id="GO:0010521">
    <property type="term" value="F:telomerase inhibitor activity"/>
    <property type="evidence" value="ECO:0007669"/>
    <property type="project" value="TreeGrafter"/>
</dbReference>
<dbReference type="InterPro" id="IPR012340">
    <property type="entry name" value="NA-bd_OB-fold"/>
</dbReference>
<evidence type="ECO:0000256" key="3">
    <source>
        <dbReference type="ARBA" id="ARBA00022895"/>
    </source>
</evidence>